<keyword evidence="3" id="KW-1185">Reference proteome</keyword>
<feature type="region of interest" description="Disordered" evidence="1">
    <location>
        <begin position="26"/>
        <end position="74"/>
    </location>
</feature>
<reference evidence="2 3" key="1">
    <citation type="submission" date="2016-07" db="EMBL/GenBank/DDBJ databases">
        <title>Pervasive Adenine N6-methylation of Active Genes in Fungi.</title>
        <authorList>
            <consortium name="DOE Joint Genome Institute"/>
            <person name="Mondo S.J."/>
            <person name="Dannebaum R.O."/>
            <person name="Kuo R.C."/>
            <person name="Labutti K."/>
            <person name="Haridas S."/>
            <person name="Kuo A."/>
            <person name="Salamov A."/>
            <person name="Ahrendt S.R."/>
            <person name="Lipzen A."/>
            <person name="Sullivan W."/>
            <person name="Andreopoulos W.B."/>
            <person name="Clum A."/>
            <person name="Lindquist E."/>
            <person name="Daum C."/>
            <person name="Ramamoorthy G.K."/>
            <person name="Gryganskyi A."/>
            <person name="Culley D."/>
            <person name="Magnuson J.K."/>
            <person name="James T.Y."/>
            <person name="O'Malley M.A."/>
            <person name="Stajich J.E."/>
            <person name="Spatafora J.W."/>
            <person name="Visel A."/>
            <person name="Grigoriev I.V."/>
        </authorList>
    </citation>
    <scope>NUCLEOTIDE SEQUENCE [LARGE SCALE GENOMIC DNA]</scope>
    <source>
        <strain evidence="2 3">62-1032</strain>
    </source>
</reference>
<proteinExistence type="predicted"/>
<name>A0A1Y2FZR3_9BASI</name>
<dbReference type="InParanoid" id="A0A1Y2FZR3"/>
<gene>
    <name evidence="2" type="ORF">BCR35DRAFT_156287</name>
</gene>
<evidence type="ECO:0000313" key="3">
    <source>
        <dbReference type="Proteomes" id="UP000193467"/>
    </source>
</evidence>
<accession>A0A1Y2FZR3</accession>
<dbReference type="Proteomes" id="UP000193467">
    <property type="component" value="Unassembled WGS sequence"/>
</dbReference>
<dbReference type="EMBL" id="MCGR01000005">
    <property type="protein sequence ID" value="ORY89676.1"/>
    <property type="molecule type" value="Genomic_DNA"/>
</dbReference>
<comment type="caution">
    <text evidence="2">The sequence shown here is derived from an EMBL/GenBank/DDBJ whole genome shotgun (WGS) entry which is preliminary data.</text>
</comment>
<protein>
    <submittedName>
        <fullName evidence="2">Uncharacterized protein</fullName>
    </submittedName>
</protein>
<evidence type="ECO:0000313" key="2">
    <source>
        <dbReference type="EMBL" id="ORY89676.1"/>
    </source>
</evidence>
<dbReference type="AlphaFoldDB" id="A0A1Y2FZR3"/>
<organism evidence="2 3">
    <name type="scientific">Leucosporidium creatinivorum</name>
    <dbReference type="NCBI Taxonomy" id="106004"/>
    <lineage>
        <taxon>Eukaryota</taxon>
        <taxon>Fungi</taxon>
        <taxon>Dikarya</taxon>
        <taxon>Basidiomycota</taxon>
        <taxon>Pucciniomycotina</taxon>
        <taxon>Microbotryomycetes</taxon>
        <taxon>Leucosporidiales</taxon>
        <taxon>Leucosporidium</taxon>
    </lineage>
</organism>
<evidence type="ECO:0000256" key="1">
    <source>
        <dbReference type="SAM" id="MobiDB-lite"/>
    </source>
</evidence>
<sequence>MRNRAKNALTRLSHALTYQVRTANGRTSGFDFSAEERALGGNGGASRGKPRARIDGGGGQTTLNFAPLAGSSTV</sequence>